<dbReference type="Proteomes" id="UP000054248">
    <property type="component" value="Unassembled WGS sequence"/>
</dbReference>
<dbReference type="OrthoDB" id="3220703at2759"/>
<proteinExistence type="predicted"/>
<organism evidence="2 3">
    <name type="scientific">Tulasnella calospora MUT 4182</name>
    <dbReference type="NCBI Taxonomy" id="1051891"/>
    <lineage>
        <taxon>Eukaryota</taxon>
        <taxon>Fungi</taxon>
        <taxon>Dikarya</taxon>
        <taxon>Basidiomycota</taxon>
        <taxon>Agaricomycotina</taxon>
        <taxon>Agaricomycetes</taxon>
        <taxon>Cantharellales</taxon>
        <taxon>Tulasnellaceae</taxon>
        <taxon>Tulasnella</taxon>
    </lineage>
</organism>
<dbReference type="EMBL" id="KN822946">
    <property type="protein sequence ID" value="KIO33798.1"/>
    <property type="molecule type" value="Genomic_DNA"/>
</dbReference>
<reference evidence="3" key="2">
    <citation type="submission" date="2015-01" db="EMBL/GenBank/DDBJ databases">
        <title>Evolutionary Origins and Diversification of the Mycorrhizal Mutualists.</title>
        <authorList>
            <consortium name="DOE Joint Genome Institute"/>
            <consortium name="Mycorrhizal Genomics Consortium"/>
            <person name="Kohler A."/>
            <person name="Kuo A."/>
            <person name="Nagy L.G."/>
            <person name="Floudas D."/>
            <person name="Copeland A."/>
            <person name="Barry K.W."/>
            <person name="Cichocki N."/>
            <person name="Veneault-Fourrey C."/>
            <person name="LaButti K."/>
            <person name="Lindquist E.A."/>
            <person name="Lipzen A."/>
            <person name="Lundell T."/>
            <person name="Morin E."/>
            <person name="Murat C."/>
            <person name="Riley R."/>
            <person name="Ohm R."/>
            <person name="Sun H."/>
            <person name="Tunlid A."/>
            <person name="Henrissat B."/>
            <person name="Grigoriev I.V."/>
            <person name="Hibbett D.S."/>
            <person name="Martin F."/>
        </authorList>
    </citation>
    <scope>NUCLEOTIDE SEQUENCE [LARGE SCALE GENOMIC DNA]</scope>
    <source>
        <strain evidence="3">MUT 4182</strain>
    </source>
</reference>
<gene>
    <name evidence="2" type="ORF">M407DRAFT_240934</name>
</gene>
<feature type="compositionally biased region" description="Basic residues" evidence="1">
    <location>
        <begin position="120"/>
        <end position="131"/>
    </location>
</feature>
<dbReference type="HOGENOM" id="CLU_1636664_0_0_1"/>
<evidence type="ECO:0000256" key="1">
    <source>
        <dbReference type="SAM" id="MobiDB-lite"/>
    </source>
</evidence>
<evidence type="ECO:0000313" key="2">
    <source>
        <dbReference type="EMBL" id="KIO33798.1"/>
    </source>
</evidence>
<feature type="compositionally biased region" description="Polar residues" evidence="1">
    <location>
        <begin position="76"/>
        <end position="97"/>
    </location>
</feature>
<feature type="region of interest" description="Disordered" evidence="1">
    <location>
        <begin position="1"/>
        <end position="162"/>
    </location>
</feature>
<dbReference type="AlphaFoldDB" id="A0A0C3LIJ4"/>
<protein>
    <submittedName>
        <fullName evidence="2">Uncharacterized protein</fullName>
    </submittedName>
</protein>
<accession>A0A0C3LIJ4</accession>
<reference evidence="2 3" key="1">
    <citation type="submission" date="2014-04" db="EMBL/GenBank/DDBJ databases">
        <authorList>
            <consortium name="DOE Joint Genome Institute"/>
            <person name="Kuo A."/>
            <person name="Girlanda M."/>
            <person name="Perotto S."/>
            <person name="Kohler A."/>
            <person name="Nagy L.G."/>
            <person name="Floudas D."/>
            <person name="Copeland A."/>
            <person name="Barry K.W."/>
            <person name="Cichocki N."/>
            <person name="Veneault-Fourrey C."/>
            <person name="LaButti K."/>
            <person name="Lindquist E.A."/>
            <person name="Lipzen A."/>
            <person name="Lundell T."/>
            <person name="Morin E."/>
            <person name="Murat C."/>
            <person name="Sun H."/>
            <person name="Tunlid A."/>
            <person name="Henrissat B."/>
            <person name="Grigoriev I.V."/>
            <person name="Hibbett D.S."/>
            <person name="Martin F."/>
            <person name="Nordberg H.P."/>
            <person name="Cantor M.N."/>
            <person name="Hua S.X."/>
        </authorList>
    </citation>
    <scope>NUCLEOTIDE SEQUENCE [LARGE SCALE GENOMIC DNA]</scope>
    <source>
        <strain evidence="2 3">MUT 4182</strain>
    </source>
</reference>
<sequence>MDDSDTDPPNLEAILSTYLKKNAGPTGPGDTSSTSESDEDGPGAGRKRSIRSLKAHLASNPPLTATPGVNGVPALPTTSAGVPFKRSQSLRARSASETPEPGSADFTAWLGGSDWESGVKRGRGSVKKKRGLLPQWLSPRPDGDKGIMNALGFEEDDGARRR</sequence>
<feature type="compositionally biased region" description="Basic residues" evidence="1">
    <location>
        <begin position="45"/>
        <end position="54"/>
    </location>
</feature>
<evidence type="ECO:0000313" key="3">
    <source>
        <dbReference type="Proteomes" id="UP000054248"/>
    </source>
</evidence>
<feature type="compositionally biased region" description="Low complexity" evidence="1">
    <location>
        <begin position="24"/>
        <end position="35"/>
    </location>
</feature>
<feature type="compositionally biased region" description="Acidic residues" evidence="1">
    <location>
        <begin position="153"/>
        <end position="162"/>
    </location>
</feature>
<keyword evidence="3" id="KW-1185">Reference proteome</keyword>
<name>A0A0C3LIJ4_9AGAM</name>